<dbReference type="PROSITE" id="PS00369">
    <property type="entry name" value="PTS_HPR_HIS"/>
    <property type="match status" value="1"/>
</dbReference>
<name>A0A430KRD9_9GAMM</name>
<evidence type="ECO:0000256" key="4">
    <source>
        <dbReference type="ARBA" id="ARBA00022683"/>
    </source>
</evidence>
<dbReference type="PRINTS" id="PR00107">
    <property type="entry name" value="PHOSPHOCPHPR"/>
</dbReference>
<evidence type="ECO:0000256" key="1">
    <source>
        <dbReference type="ARBA" id="ARBA00004496"/>
    </source>
</evidence>
<protein>
    <submittedName>
        <fullName evidence="6">HPr family phosphocarrier protein</fullName>
    </submittedName>
</protein>
<comment type="subcellular location">
    <subcellularLocation>
        <location evidence="1">Cytoplasm</location>
    </subcellularLocation>
</comment>
<feature type="domain" description="HPr" evidence="5">
    <location>
        <begin position="1"/>
        <end position="88"/>
    </location>
</feature>
<dbReference type="InterPro" id="IPR035895">
    <property type="entry name" value="HPr-like_sf"/>
</dbReference>
<gene>
    <name evidence="6" type="ORF">EH243_09520</name>
</gene>
<dbReference type="AlphaFoldDB" id="A0A430KRD9"/>
<dbReference type="GO" id="GO:0005737">
    <property type="term" value="C:cytoplasm"/>
    <property type="evidence" value="ECO:0007669"/>
    <property type="project" value="UniProtKB-SubCell"/>
</dbReference>
<dbReference type="Proteomes" id="UP000283087">
    <property type="component" value="Unassembled WGS sequence"/>
</dbReference>
<comment type="similarity">
    <text evidence="2">Belongs to the HPr family.</text>
</comment>
<dbReference type="InterPro" id="IPR050399">
    <property type="entry name" value="HPr"/>
</dbReference>
<dbReference type="PROSITE" id="PS00589">
    <property type="entry name" value="PTS_HPR_SER"/>
    <property type="match status" value="1"/>
</dbReference>
<dbReference type="GO" id="GO:0009401">
    <property type="term" value="P:phosphoenolpyruvate-dependent sugar phosphotransferase system"/>
    <property type="evidence" value="ECO:0007669"/>
    <property type="project" value="UniProtKB-KW"/>
</dbReference>
<accession>A0A430KRD9</accession>
<proteinExistence type="inferred from homology"/>
<evidence type="ECO:0000313" key="7">
    <source>
        <dbReference type="Proteomes" id="UP000283087"/>
    </source>
</evidence>
<evidence type="ECO:0000256" key="3">
    <source>
        <dbReference type="ARBA" id="ARBA00022490"/>
    </source>
</evidence>
<dbReference type="SUPFAM" id="SSF55594">
    <property type="entry name" value="HPr-like"/>
    <property type="match status" value="1"/>
</dbReference>
<organism evidence="6 7">
    <name type="scientific">Amphritea opalescens</name>
    <dbReference type="NCBI Taxonomy" id="2490544"/>
    <lineage>
        <taxon>Bacteria</taxon>
        <taxon>Pseudomonadati</taxon>
        <taxon>Pseudomonadota</taxon>
        <taxon>Gammaproteobacteria</taxon>
        <taxon>Oceanospirillales</taxon>
        <taxon>Oceanospirillaceae</taxon>
        <taxon>Amphritea</taxon>
    </lineage>
</organism>
<evidence type="ECO:0000313" key="6">
    <source>
        <dbReference type="EMBL" id="RTE65914.1"/>
    </source>
</evidence>
<dbReference type="InterPro" id="IPR002114">
    <property type="entry name" value="PTS_HPr_Ser_P_site"/>
</dbReference>
<keyword evidence="3" id="KW-0963">Cytoplasm</keyword>
<dbReference type="NCBIfam" id="TIGR01003">
    <property type="entry name" value="PTS_HPr_family"/>
    <property type="match status" value="1"/>
</dbReference>
<dbReference type="InterPro" id="IPR001020">
    <property type="entry name" value="PTS_HPr_His_P_site"/>
</dbReference>
<dbReference type="Pfam" id="PF00381">
    <property type="entry name" value="PTS-HPr"/>
    <property type="match status" value="1"/>
</dbReference>
<dbReference type="EMBL" id="RQXW01000007">
    <property type="protein sequence ID" value="RTE65914.1"/>
    <property type="molecule type" value="Genomic_DNA"/>
</dbReference>
<dbReference type="RefSeq" id="WP_126158421.1">
    <property type="nucleotide sequence ID" value="NZ_RQXW01000007.1"/>
</dbReference>
<reference evidence="6 7" key="1">
    <citation type="submission" date="2018-11" db="EMBL/GenBank/DDBJ databases">
        <title>The draft genome sequence of Amphritea opalescens ANRC-JH13T.</title>
        <authorList>
            <person name="Fang Z."/>
            <person name="Zhang Y."/>
            <person name="Han X."/>
        </authorList>
    </citation>
    <scope>NUCLEOTIDE SEQUENCE [LARGE SCALE GENOMIC DNA]</scope>
    <source>
        <strain evidence="6 7">ANRC-JH13</strain>
    </source>
</reference>
<dbReference type="OrthoDB" id="9798965at2"/>
<evidence type="ECO:0000256" key="2">
    <source>
        <dbReference type="ARBA" id="ARBA00010736"/>
    </source>
</evidence>
<dbReference type="PANTHER" id="PTHR33705:SF2">
    <property type="entry name" value="PHOSPHOCARRIER PROTEIN NPR"/>
    <property type="match status" value="1"/>
</dbReference>
<dbReference type="InterPro" id="IPR000032">
    <property type="entry name" value="HPr-like"/>
</dbReference>
<dbReference type="Gene3D" id="3.30.1340.10">
    <property type="entry name" value="HPr-like"/>
    <property type="match status" value="1"/>
</dbReference>
<comment type="caution">
    <text evidence="6">The sequence shown here is derived from an EMBL/GenBank/DDBJ whole genome shotgun (WGS) entry which is preliminary data.</text>
</comment>
<sequence>MLEQKITIINKLGLHARAAAKLINVTSSFSSDIQLTKDGRQVDGKSIMSVMMLAASKGTELSVSTSGDDEQQAMDAIIQLINNRFDEEE</sequence>
<dbReference type="PANTHER" id="PTHR33705">
    <property type="entry name" value="PHOSPHOCARRIER PROTEIN HPR"/>
    <property type="match status" value="1"/>
</dbReference>
<keyword evidence="4" id="KW-0598">Phosphotransferase system</keyword>
<dbReference type="CDD" id="cd00367">
    <property type="entry name" value="PTS-HPr_like"/>
    <property type="match status" value="1"/>
</dbReference>
<dbReference type="PROSITE" id="PS51350">
    <property type="entry name" value="PTS_HPR_DOM"/>
    <property type="match status" value="1"/>
</dbReference>
<keyword evidence="7" id="KW-1185">Reference proteome</keyword>
<evidence type="ECO:0000259" key="5">
    <source>
        <dbReference type="PROSITE" id="PS51350"/>
    </source>
</evidence>